<organism evidence="2 3">
    <name type="scientific">Enterocloster bolteae</name>
    <dbReference type="NCBI Taxonomy" id="208479"/>
    <lineage>
        <taxon>Bacteria</taxon>
        <taxon>Bacillati</taxon>
        <taxon>Bacillota</taxon>
        <taxon>Clostridia</taxon>
        <taxon>Lachnospirales</taxon>
        <taxon>Lachnospiraceae</taxon>
        <taxon>Enterocloster</taxon>
    </lineage>
</organism>
<dbReference type="Proteomes" id="UP000284543">
    <property type="component" value="Unassembled WGS sequence"/>
</dbReference>
<dbReference type="EMBL" id="QSHZ01000044">
    <property type="protein sequence ID" value="RHC49144.1"/>
    <property type="molecule type" value="Genomic_DNA"/>
</dbReference>
<evidence type="ECO:0000313" key="4">
    <source>
        <dbReference type="Proteomes" id="UP000284543"/>
    </source>
</evidence>
<dbReference type="KEGG" id="cbol:CGC65_25420"/>
<dbReference type="EMBL" id="QRZM01000021">
    <property type="protein sequence ID" value="RGV70094.1"/>
    <property type="molecule type" value="Genomic_DNA"/>
</dbReference>
<evidence type="ECO:0000313" key="2">
    <source>
        <dbReference type="EMBL" id="RHC49144.1"/>
    </source>
</evidence>
<dbReference type="Proteomes" id="UP000283975">
    <property type="component" value="Unassembled WGS sequence"/>
</dbReference>
<name>A0A414AJI5_9FIRM</name>
<reference evidence="3 4" key="1">
    <citation type="submission" date="2018-08" db="EMBL/GenBank/DDBJ databases">
        <title>A genome reference for cultivated species of the human gut microbiota.</title>
        <authorList>
            <person name="Zou Y."/>
            <person name="Xue W."/>
            <person name="Luo G."/>
        </authorList>
    </citation>
    <scope>NUCLEOTIDE SEQUENCE [LARGE SCALE GENOMIC DNA]</scope>
    <source>
        <strain evidence="1 4">AF14-18</strain>
        <strain evidence="2 3">AM35-14</strain>
    </source>
</reference>
<dbReference type="AlphaFoldDB" id="A0A414AJI5"/>
<evidence type="ECO:0000313" key="3">
    <source>
        <dbReference type="Proteomes" id="UP000283975"/>
    </source>
</evidence>
<sequence>MWGIKLKSRTSLLFYPQSFFLQFSYTQHQTWYFQTIYMKYLVFSVDNVDNFVDILLIFC</sequence>
<protein>
    <submittedName>
        <fullName evidence="2">Uncharacterized protein</fullName>
    </submittedName>
</protein>
<evidence type="ECO:0000313" key="1">
    <source>
        <dbReference type="EMBL" id="RGV70094.1"/>
    </source>
</evidence>
<comment type="caution">
    <text evidence="2">The sequence shown here is derived from an EMBL/GenBank/DDBJ whole genome shotgun (WGS) entry which is preliminary data.</text>
</comment>
<accession>A0A414AJI5</accession>
<proteinExistence type="predicted"/>
<gene>
    <name evidence="2" type="ORF">DW839_27850</name>
    <name evidence="1" type="ORF">DWW02_27640</name>
</gene>